<evidence type="ECO:0000256" key="8">
    <source>
        <dbReference type="ARBA" id="ARBA00022691"/>
    </source>
</evidence>
<feature type="domain" description="Radical SAM core" evidence="15">
    <location>
        <begin position="106"/>
        <end position="345"/>
    </location>
</feature>
<feature type="binding site" evidence="14">
    <location>
        <position position="307"/>
    </location>
    <ligand>
        <name>S-adenosyl-L-methionine</name>
        <dbReference type="ChEBI" id="CHEBI:59789"/>
    </ligand>
</feature>
<feature type="active site" description="Proton acceptor" evidence="14">
    <location>
        <position position="100"/>
    </location>
</feature>
<comment type="similarity">
    <text evidence="2 14">Belongs to the radical SAM superfamily. RlmN family.</text>
</comment>
<feature type="binding site" evidence="14">
    <location>
        <position position="206"/>
    </location>
    <ligand>
        <name>S-adenosyl-L-methionine</name>
        <dbReference type="ChEBI" id="CHEBI:59789"/>
    </ligand>
</feature>
<dbReference type="PANTHER" id="PTHR30544">
    <property type="entry name" value="23S RRNA METHYLTRANSFERASE"/>
    <property type="match status" value="1"/>
</dbReference>
<evidence type="ECO:0000256" key="7">
    <source>
        <dbReference type="ARBA" id="ARBA00022679"/>
    </source>
</evidence>
<dbReference type="GO" id="GO:0005737">
    <property type="term" value="C:cytoplasm"/>
    <property type="evidence" value="ECO:0007669"/>
    <property type="project" value="UniProtKB-SubCell"/>
</dbReference>
<dbReference type="GO" id="GO:0000049">
    <property type="term" value="F:tRNA binding"/>
    <property type="evidence" value="ECO:0007669"/>
    <property type="project" value="UniProtKB-UniRule"/>
</dbReference>
<dbReference type="GO" id="GO:0002935">
    <property type="term" value="F:tRNA (adenine(37)-C2)-methyltransferase activity"/>
    <property type="evidence" value="ECO:0007669"/>
    <property type="project" value="UniProtKB-UniRule"/>
</dbReference>
<dbReference type="Gene3D" id="1.10.150.530">
    <property type="match status" value="1"/>
</dbReference>
<dbReference type="CDD" id="cd01335">
    <property type="entry name" value="Radical_SAM"/>
    <property type="match status" value="1"/>
</dbReference>
<evidence type="ECO:0000256" key="12">
    <source>
        <dbReference type="ARBA" id="ARBA00023014"/>
    </source>
</evidence>
<dbReference type="PATRIC" id="fig|118110.3.peg.267"/>
<evidence type="ECO:0000256" key="10">
    <source>
        <dbReference type="ARBA" id="ARBA00022723"/>
    </source>
</evidence>
<gene>
    <name evidence="14" type="primary">rlmN</name>
    <name evidence="16" type="ORF">XW81_01335</name>
</gene>
<dbReference type="HAMAP" id="MF_01849">
    <property type="entry name" value="RNA_methyltr_RlmN"/>
    <property type="match status" value="1"/>
</dbReference>
<dbReference type="STRING" id="118110.XW81_01335"/>
<dbReference type="Gene3D" id="3.20.20.70">
    <property type="entry name" value="Aldolase class I"/>
    <property type="match status" value="1"/>
</dbReference>
<comment type="miscellaneous">
    <text evidence="14">Reaction proceeds by a ping-pong mechanism involving intermediate methylation of a conserved cysteine residue.</text>
</comment>
<feature type="binding site" evidence="14">
    <location>
        <position position="127"/>
    </location>
    <ligand>
        <name>[4Fe-4S] cluster</name>
        <dbReference type="ChEBI" id="CHEBI:49883"/>
        <note>4Fe-4S-S-AdoMet</note>
    </ligand>
</feature>
<dbReference type="InterPro" id="IPR040072">
    <property type="entry name" value="Methyltransferase_A"/>
</dbReference>
<dbReference type="SFLD" id="SFLDG01062">
    <property type="entry name" value="methyltransferase_(Class_A)"/>
    <property type="match status" value="1"/>
</dbReference>
<feature type="disulfide bond" description="(transient)" evidence="14">
    <location>
        <begin position="113"/>
        <end position="350"/>
    </location>
</feature>
<dbReference type="InterPro" id="IPR048641">
    <property type="entry name" value="RlmN_N"/>
</dbReference>
<keyword evidence="8 14" id="KW-0949">S-adenosyl-L-methionine</keyword>
<dbReference type="AlphaFoldDB" id="A0A172WDJ5"/>
<dbReference type="SFLD" id="SFLDF00275">
    <property type="entry name" value="adenosine_C2_methyltransferase"/>
    <property type="match status" value="1"/>
</dbReference>
<dbReference type="GO" id="GO:0019843">
    <property type="term" value="F:rRNA binding"/>
    <property type="evidence" value="ECO:0007669"/>
    <property type="project" value="UniProtKB-UniRule"/>
</dbReference>
<organism evidence="16 17">
    <name type="scientific">Buchnera aphidicola subsp. Schlechtendalia chinensis</name>
    <dbReference type="NCBI Taxonomy" id="118110"/>
    <lineage>
        <taxon>Bacteria</taxon>
        <taxon>Pseudomonadati</taxon>
        <taxon>Pseudomonadota</taxon>
        <taxon>Gammaproteobacteria</taxon>
        <taxon>Enterobacterales</taxon>
        <taxon>Erwiniaceae</taxon>
        <taxon>Buchnera</taxon>
    </lineage>
</organism>
<keyword evidence="5 14" id="KW-0698">rRNA processing</keyword>
<keyword evidence="7 14" id="KW-0808">Transferase</keyword>
<keyword evidence="10 14" id="KW-0479">Metal-binding</keyword>
<accession>A0A172WDJ5</accession>
<dbReference type="InterPro" id="IPR058240">
    <property type="entry name" value="rSAM_sf"/>
</dbReference>
<dbReference type="FunFam" id="1.10.150.530:FF:000003">
    <property type="entry name" value="Dual-specificity RNA methyltransferase RlmN"/>
    <property type="match status" value="1"/>
</dbReference>
<proteinExistence type="inferred from homology"/>
<dbReference type="RefSeq" id="WP_075474167.1">
    <property type="nucleotide sequence ID" value="NZ_CP011299.1"/>
</dbReference>
<comment type="function">
    <text evidence="14">Specifically methylates position 2 of adenine 2503 in 23S rRNA and position 2 of adenine 37 in tRNAs. m2A2503 modification seems to play a crucial role in the proofreading step occurring at the peptidyl transferase center and thus would serve to optimize ribosomal fidelity.</text>
</comment>
<feature type="binding site" evidence="14">
    <location>
        <begin position="174"/>
        <end position="175"/>
    </location>
    <ligand>
        <name>S-adenosyl-L-methionine</name>
        <dbReference type="ChEBI" id="CHEBI:59789"/>
    </ligand>
</feature>
<keyword evidence="13 14" id="KW-1015">Disulfide bond</keyword>
<dbReference type="PROSITE" id="PS51918">
    <property type="entry name" value="RADICAL_SAM"/>
    <property type="match status" value="1"/>
</dbReference>
<dbReference type="InterPro" id="IPR007197">
    <property type="entry name" value="rSAM"/>
</dbReference>
<dbReference type="Pfam" id="PF21016">
    <property type="entry name" value="RlmN_N"/>
    <property type="match status" value="1"/>
</dbReference>
<dbReference type="PIRSF" id="PIRSF006004">
    <property type="entry name" value="CHP00048"/>
    <property type="match status" value="1"/>
</dbReference>
<keyword evidence="4 14" id="KW-0963">Cytoplasm</keyword>
<evidence type="ECO:0000256" key="11">
    <source>
        <dbReference type="ARBA" id="ARBA00023004"/>
    </source>
</evidence>
<dbReference type="NCBIfam" id="TIGR00048">
    <property type="entry name" value="rRNA_mod_RlmN"/>
    <property type="match status" value="1"/>
</dbReference>
<dbReference type="GO" id="GO:0070475">
    <property type="term" value="P:rRNA base methylation"/>
    <property type="evidence" value="ECO:0007669"/>
    <property type="project" value="UniProtKB-UniRule"/>
</dbReference>
<sequence length="363" mass="41258">MKNSFNISNNFKINLLNLNLVQMRNFFSSIGEPKFCANQVMQWIYKHYCDDFERMSNIGKSLKKKLSQLCCIAPPTFCNQINSIDGLIKWYVSIDNNFIETVYIPQKKRATLCISSQSGCALSCKFCFTGRQKFNRNLTTSEIIGQIWYIGKLIYKKKLKNLRKITNIVMMGMGEPLLNLNNVVNSLSIIMDDLGFNYSKNRVTVSTAGIVPALEKLKNMIDVSLAISLHAPNDIIRSMLMPINKKYNIKSLLHSVKSYLQTSSANRGKVTIEYVMLHDVNDKLHHAIELANLLKDIPSKINLIPWNVFPNSSYSPSNKDNIQNFSNTLIKKGYITKVRKTRGDDINAACGQLTGHLIDIKKL</sequence>
<comment type="catalytic activity">
    <reaction evidence="14">
        <text>adenosine(2503) in 23S rRNA + 2 reduced [2Fe-2S]-[ferredoxin] + 2 S-adenosyl-L-methionine = 2-methyladenosine(2503) in 23S rRNA + 5'-deoxyadenosine + L-methionine + 2 oxidized [2Fe-2S]-[ferredoxin] + S-adenosyl-L-homocysteine</text>
        <dbReference type="Rhea" id="RHEA:42916"/>
        <dbReference type="Rhea" id="RHEA-COMP:10000"/>
        <dbReference type="Rhea" id="RHEA-COMP:10001"/>
        <dbReference type="Rhea" id="RHEA-COMP:10152"/>
        <dbReference type="Rhea" id="RHEA-COMP:10282"/>
        <dbReference type="ChEBI" id="CHEBI:17319"/>
        <dbReference type="ChEBI" id="CHEBI:33737"/>
        <dbReference type="ChEBI" id="CHEBI:33738"/>
        <dbReference type="ChEBI" id="CHEBI:57844"/>
        <dbReference type="ChEBI" id="CHEBI:57856"/>
        <dbReference type="ChEBI" id="CHEBI:59789"/>
        <dbReference type="ChEBI" id="CHEBI:74411"/>
        <dbReference type="ChEBI" id="CHEBI:74497"/>
        <dbReference type="EC" id="2.1.1.192"/>
    </reaction>
</comment>
<evidence type="ECO:0000256" key="13">
    <source>
        <dbReference type="ARBA" id="ARBA00023157"/>
    </source>
</evidence>
<dbReference type="Pfam" id="PF04055">
    <property type="entry name" value="Radical_SAM"/>
    <property type="match status" value="1"/>
</dbReference>
<keyword evidence="3 14" id="KW-0004">4Fe-4S</keyword>
<evidence type="ECO:0000256" key="2">
    <source>
        <dbReference type="ARBA" id="ARBA00007544"/>
    </source>
</evidence>
<evidence type="ECO:0000256" key="3">
    <source>
        <dbReference type="ARBA" id="ARBA00022485"/>
    </source>
</evidence>
<protein>
    <recommendedName>
        <fullName evidence="14">Dual-specificity RNA methyltransferase RlmN</fullName>
        <ecNumber evidence="14">2.1.1.192</ecNumber>
    </recommendedName>
    <alternativeName>
        <fullName evidence="14">23S rRNA (adenine(2503)-C(2))-methyltransferase</fullName>
    </alternativeName>
    <alternativeName>
        <fullName evidence="14">23S rRNA m2A2503 methyltransferase</fullName>
    </alternativeName>
    <alternativeName>
        <fullName evidence="14">Ribosomal RNA large subunit methyltransferase N</fullName>
    </alternativeName>
    <alternativeName>
        <fullName evidence="14">tRNA (adenine(37)-C(2))-methyltransferase</fullName>
    </alternativeName>
    <alternativeName>
        <fullName evidence="14">tRNA m2A37 methyltransferase</fullName>
    </alternativeName>
</protein>
<keyword evidence="12 14" id="KW-0411">Iron-sulfur</keyword>
<comment type="catalytic activity">
    <reaction evidence="14">
        <text>adenosine(37) in tRNA + 2 reduced [2Fe-2S]-[ferredoxin] + 2 S-adenosyl-L-methionine = 2-methyladenosine(37) in tRNA + 5'-deoxyadenosine + L-methionine + 2 oxidized [2Fe-2S]-[ferredoxin] + S-adenosyl-L-homocysteine</text>
        <dbReference type="Rhea" id="RHEA:43332"/>
        <dbReference type="Rhea" id="RHEA-COMP:10000"/>
        <dbReference type="Rhea" id="RHEA-COMP:10001"/>
        <dbReference type="Rhea" id="RHEA-COMP:10162"/>
        <dbReference type="Rhea" id="RHEA-COMP:10485"/>
        <dbReference type="ChEBI" id="CHEBI:17319"/>
        <dbReference type="ChEBI" id="CHEBI:33737"/>
        <dbReference type="ChEBI" id="CHEBI:33738"/>
        <dbReference type="ChEBI" id="CHEBI:57844"/>
        <dbReference type="ChEBI" id="CHEBI:57856"/>
        <dbReference type="ChEBI" id="CHEBI:59789"/>
        <dbReference type="ChEBI" id="CHEBI:74411"/>
        <dbReference type="ChEBI" id="CHEBI:74497"/>
        <dbReference type="EC" id="2.1.1.192"/>
    </reaction>
</comment>
<reference evidence="16 17" key="1">
    <citation type="submission" date="2015-04" db="EMBL/GenBank/DDBJ databases">
        <title>Buchnera aphidicola assembly.</title>
        <authorList>
            <person name="Zhang Y."/>
        </authorList>
    </citation>
    <scope>NUCLEOTIDE SEQUENCE [LARGE SCALE GENOMIC DNA]</scope>
    <source>
        <strain evidence="16 17">SC</strain>
    </source>
</reference>
<feature type="binding site" evidence="14">
    <location>
        <position position="124"/>
    </location>
    <ligand>
        <name>[4Fe-4S] cluster</name>
        <dbReference type="ChEBI" id="CHEBI:49883"/>
        <note>4Fe-4S-S-AdoMet</note>
    </ligand>
</feature>
<evidence type="ECO:0000256" key="9">
    <source>
        <dbReference type="ARBA" id="ARBA00022694"/>
    </source>
</evidence>
<keyword evidence="17" id="KW-1185">Reference proteome</keyword>
<name>A0A172WDJ5_BUCSC</name>
<evidence type="ECO:0000256" key="1">
    <source>
        <dbReference type="ARBA" id="ARBA00004496"/>
    </source>
</evidence>
<dbReference type="EMBL" id="CP011299">
    <property type="protein sequence ID" value="ANF17048.1"/>
    <property type="molecule type" value="Genomic_DNA"/>
</dbReference>
<feature type="active site" description="S-methylcysteine intermediate" evidence="14">
    <location>
        <position position="350"/>
    </location>
</feature>
<dbReference type="FunFam" id="3.20.20.70:FF:000008">
    <property type="entry name" value="Dual-specificity RNA methyltransferase RlmN"/>
    <property type="match status" value="1"/>
</dbReference>
<dbReference type="EC" id="2.1.1.192" evidence="14"/>
<evidence type="ECO:0000259" key="15">
    <source>
        <dbReference type="PROSITE" id="PS51918"/>
    </source>
</evidence>
<evidence type="ECO:0000256" key="4">
    <source>
        <dbReference type="ARBA" id="ARBA00022490"/>
    </source>
</evidence>
<evidence type="ECO:0000256" key="5">
    <source>
        <dbReference type="ARBA" id="ARBA00022552"/>
    </source>
</evidence>
<evidence type="ECO:0000313" key="16">
    <source>
        <dbReference type="EMBL" id="ANF17048.1"/>
    </source>
</evidence>
<feature type="binding site" evidence="14">
    <location>
        <begin position="228"/>
        <end position="230"/>
    </location>
    <ligand>
        <name>S-adenosyl-L-methionine</name>
        <dbReference type="ChEBI" id="CHEBI:59789"/>
    </ligand>
</feature>
<keyword evidence="9 14" id="KW-0819">tRNA processing</keyword>
<dbReference type="SFLD" id="SFLDS00029">
    <property type="entry name" value="Radical_SAM"/>
    <property type="match status" value="1"/>
</dbReference>
<keyword evidence="11 14" id="KW-0408">Iron</keyword>
<dbReference type="GO" id="GO:0046872">
    <property type="term" value="F:metal ion binding"/>
    <property type="evidence" value="ECO:0007669"/>
    <property type="project" value="UniProtKB-KW"/>
</dbReference>
<dbReference type="InterPro" id="IPR027492">
    <property type="entry name" value="RNA_MTrfase_RlmN"/>
</dbReference>
<dbReference type="GO" id="GO:0070040">
    <property type="term" value="F:rRNA (adenine(2503)-C2-)-methyltransferase activity"/>
    <property type="evidence" value="ECO:0007669"/>
    <property type="project" value="UniProtKB-UniRule"/>
</dbReference>
<dbReference type="PANTHER" id="PTHR30544:SF5">
    <property type="entry name" value="RADICAL SAM CORE DOMAIN-CONTAINING PROTEIN"/>
    <property type="match status" value="1"/>
</dbReference>
<dbReference type="InterPro" id="IPR013785">
    <property type="entry name" value="Aldolase_TIM"/>
</dbReference>
<evidence type="ECO:0000256" key="6">
    <source>
        <dbReference type="ARBA" id="ARBA00022603"/>
    </source>
</evidence>
<dbReference type="GO" id="GO:0030488">
    <property type="term" value="P:tRNA methylation"/>
    <property type="evidence" value="ECO:0007669"/>
    <property type="project" value="UniProtKB-UniRule"/>
</dbReference>
<comment type="subcellular location">
    <subcellularLocation>
        <location evidence="1 14">Cytoplasm</location>
    </subcellularLocation>
</comment>
<evidence type="ECO:0000256" key="14">
    <source>
        <dbReference type="HAMAP-Rule" id="MF_01849"/>
    </source>
</evidence>
<feature type="binding site" evidence="14">
    <location>
        <position position="120"/>
    </location>
    <ligand>
        <name>[4Fe-4S] cluster</name>
        <dbReference type="ChEBI" id="CHEBI:49883"/>
        <note>4Fe-4S-S-AdoMet</note>
    </ligand>
</feature>
<dbReference type="GO" id="GO:0051539">
    <property type="term" value="F:4 iron, 4 sulfur cluster binding"/>
    <property type="evidence" value="ECO:0007669"/>
    <property type="project" value="UniProtKB-UniRule"/>
</dbReference>
<dbReference type="SUPFAM" id="SSF102114">
    <property type="entry name" value="Radical SAM enzymes"/>
    <property type="match status" value="1"/>
</dbReference>
<keyword evidence="6 14" id="KW-0489">Methyltransferase</keyword>
<dbReference type="Proteomes" id="UP000077654">
    <property type="component" value="Chromosome"/>
</dbReference>
<comment type="cofactor">
    <cofactor evidence="14">
        <name>[4Fe-4S] cluster</name>
        <dbReference type="ChEBI" id="CHEBI:49883"/>
    </cofactor>
    <text evidence="14">Binds 1 [4Fe-4S] cluster. The cluster is coordinated with 3 cysteines and an exchangeable S-adenosyl-L-methionine.</text>
</comment>
<evidence type="ECO:0000313" key="17">
    <source>
        <dbReference type="Proteomes" id="UP000077654"/>
    </source>
</evidence>
<dbReference type="OrthoDB" id="9793973at2"/>
<dbReference type="InterPro" id="IPR004383">
    <property type="entry name" value="rRNA_lsu_MTrfase_RlmN/Cfr"/>
</dbReference>